<evidence type="ECO:0000313" key="1">
    <source>
        <dbReference type="EMBL" id="QHT93671.1"/>
    </source>
</evidence>
<reference evidence="1" key="1">
    <citation type="journal article" date="2020" name="Nature">
        <title>Giant virus diversity and host interactions through global metagenomics.</title>
        <authorList>
            <person name="Schulz F."/>
            <person name="Roux S."/>
            <person name="Paez-Espino D."/>
            <person name="Jungbluth S."/>
            <person name="Walsh D.A."/>
            <person name="Denef V.J."/>
            <person name="McMahon K.D."/>
            <person name="Konstantinidis K.T."/>
            <person name="Eloe-Fadrosh E.A."/>
            <person name="Kyrpides N.C."/>
            <person name="Woyke T."/>
        </authorList>
    </citation>
    <scope>NUCLEOTIDE SEQUENCE</scope>
    <source>
        <strain evidence="1">GVMAG-M-3300024252-29</strain>
    </source>
</reference>
<protein>
    <submittedName>
        <fullName evidence="1">Uncharacterized protein</fullName>
    </submittedName>
</protein>
<accession>A0A6C0IKB3</accession>
<name>A0A6C0IKB3_9ZZZZ</name>
<sequence length="77" mass="9102">MDSGQSKNVRFHNVATVVLIPSRKDLGDEEGLITNVWWTKEELRKIFYRLRFEVITYAHVKNVSFEDASKKLYGLKW</sequence>
<organism evidence="1">
    <name type="scientific">viral metagenome</name>
    <dbReference type="NCBI Taxonomy" id="1070528"/>
    <lineage>
        <taxon>unclassified sequences</taxon>
        <taxon>metagenomes</taxon>
        <taxon>organismal metagenomes</taxon>
    </lineage>
</organism>
<proteinExistence type="predicted"/>
<dbReference type="AlphaFoldDB" id="A0A6C0IKB3"/>
<dbReference type="EMBL" id="MN740209">
    <property type="protein sequence ID" value="QHT93671.1"/>
    <property type="molecule type" value="Genomic_DNA"/>
</dbReference>